<gene>
    <name evidence="1" type="ORF">OWV82_022805</name>
</gene>
<organism evidence="1 2">
    <name type="scientific">Melia azedarach</name>
    <name type="common">Chinaberry tree</name>
    <dbReference type="NCBI Taxonomy" id="155640"/>
    <lineage>
        <taxon>Eukaryota</taxon>
        <taxon>Viridiplantae</taxon>
        <taxon>Streptophyta</taxon>
        <taxon>Embryophyta</taxon>
        <taxon>Tracheophyta</taxon>
        <taxon>Spermatophyta</taxon>
        <taxon>Magnoliopsida</taxon>
        <taxon>eudicotyledons</taxon>
        <taxon>Gunneridae</taxon>
        <taxon>Pentapetalae</taxon>
        <taxon>rosids</taxon>
        <taxon>malvids</taxon>
        <taxon>Sapindales</taxon>
        <taxon>Meliaceae</taxon>
        <taxon>Melia</taxon>
    </lineage>
</organism>
<evidence type="ECO:0000313" key="2">
    <source>
        <dbReference type="Proteomes" id="UP001164539"/>
    </source>
</evidence>
<dbReference type="EMBL" id="CM051406">
    <property type="protein sequence ID" value="KAJ4702814.1"/>
    <property type="molecule type" value="Genomic_DNA"/>
</dbReference>
<dbReference type="Proteomes" id="UP001164539">
    <property type="component" value="Chromosome 13"/>
</dbReference>
<reference evidence="1 2" key="1">
    <citation type="journal article" date="2023" name="Science">
        <title>Complex scaffold remodeling in plant triterpene biosynthesis.</title>
        <authorList>
            <person name="De La Pena R."/>
            <person name="Hodgson H."/>
            <person name="Liu J.C."/>
            <person name="Stephenson M.J."/>
            <person name="Martin A.C."/>
            <person name="Owen C."/>
            <person name="Harkess A."/>
            <person name="Leebens-Mack J."/>
            <person name="Jimenez L.E."/>
            <person name="Osbourn A."/>
            <person name="Sattely E.S."/>
        </authorList>
    </citation>
    <scope>NUCLEOTIDE SEQUENCE [LARGE SCALE GENOMIC DNA]</scope>
    <source>
        <strain evidence="2">cv. JPN11</strain>
        <tissue evidence="1">Leaf</tissue>
    </source>
</reference>
<keyword evidence="2" id="KW-1185">Reference proteome</keyword>
<protein>
    <submittedName>
        <fullName evidence="1">Filamentous hemagglutinin transporter</fullName>
    </submittedName>
</protein>
<evidence type="ECO:0000313" key="1">
    <source>
        <dbReference type="EMBL" id="KAJ4702814.1"/>
    </source>
</evidence>
<sequence>MASHIGASASTSAQAEENEMAADVSSENLITQDLLGGLSQLQEKEKLSHERCSSPNSPLSSISSENKQNPDGDFHEDLQLNLNLNLNHSPCSSTPPKINLLCEETCLDLKLPSRSNYQSVCTLDKVKSALQRAEKLETSKKRSSPVPLPVPSSSGMFAAACPGCLLYVITLKTNPKCPRCNSIVPSPLLAKKARIDLNASSV</sequence>
<name>A0ACC1WWI8_MELAZ</name>
<comment type="caution">
    <text evidence="1">The sequence shown here is derived from an EMBL/GenBank/DDBJ whole genome shotgun (WGS) entry which is preliminary data.</text>
</comment>
<proteinExistence type="predicted"/>
<accession>A0ACC1WWI8</accession>